<dbReference type="GO" id="GO:0045893">
    <property type="term" value="P:positive regulation of DNA-templated transcription"/>
    <property type="evidence" value="ECO:0007669"/>
    <property type="project" value="TreeGrafter"/>
</dbReference>
<dbReference type="InterPro" id="IPR004827">
    <property type="entry name" value="bZIP"/>
</dbReference>
<organism evidence="6 7">
    <name type="scientific">Canavalia gladiata</name>
    <name type="common">Sword bean</name>
    <name type="synonym">Dolichos gladiatus</name>
    <dbReference type="NCBI Taxonomy" id="3824"/>
    <lineage>
        <taxon>Eukaryota</taxon>
        <taxon>Viridiplantae</taxon>
        <taxon>Streptophyta</taxon>
        <taxon>Embryophyta</taxon>
        <taxon>Tracheophyta</taxon>
        <taxon>Spermatophyta</taxon>
        <taxon>Magnoliopsida</taxon>
        <taxon>eudicotyledons</taxon>
        <taxon>Gunneridae</taxon>
        <taxon>Pentapetalae</taxon>
        <taxon>rosids</taxon>
        <taxon>fabids</taxon>
        <taxon>Fabales</taxon>
        <taxon>Fabaceae</taxon>
        <taxon>Papilionoideae</taxon>
        <taxon>50 kb inversion clade</taxon>
        <taxon>NPAAA clade</taxon>
        <taxon>indigoferoid/millettioid clade</taxon>
        <taxon>Phaseoleae</taxon>
        <taxon>Canavalia</taxon>
    </lineage>
</organism>
<comment type="caution">
    <text evidence="6">The sequence shown here is derived from an EMBL/GenBank/DDBJ whole genome shotgun (WGS) entry which is preliminary data.</text>
</comment>
<name>A0AAN9JUN2_CANGL</name>
<keyword evidence="1" id="KW-0805">Transcription regulation</keyword>
<dbReference type="SUPFAM" id="SSF57959">
    <property type="entry name" value="Leucine zipper domain"/>
    <property type="match status" value="1"/>
</dbReference>
<dbReference type="EMBL" id="JAYMYQ010000011">
    <property type="protein sequence ID" value="KAK7305442.1"/>
    <property type="molecule type" value="Genomic_DNA"/>
</dbReference>
<feature type="domain" description="BZIP" evidence="5">
    <location>
        <begin position="60"/>
        <end position="75"/>
    </location>
</feature>
<dbReference type="GO" id="GO:0003700">
    <property type="term" value="F:DNA-binding transcription factor activity"/>
    <property type="evidence" value="ECO:0007669"/>
    <property type="project" value="InterPro"/>
</dbReference>
<sequence>MGDLTKRRIDDELLPLEEQPWKKGLGIAEASNNTKEQGATFGEPQRDCNTIHEMDPRRLKRILANRASSHRSRIRKMEYIEDLEEKTKSYQDKIVLLQPQIVAFKNHQRLLLIEQHKLKLQMAAREKERILQEVEIEKNKEEVNRLSELREKLLVEASARMVNVGATMQLMSNTSGF</sequence>
<keyword evidence="3" id="KW-0539">Nucleus</keyword>
<dbReference type="Proteomes" id="UP001367508">
    <property type="component" value="Unassembled WGS sequence"/>
</dbReference>
<keyword evidence="4" id="KW-0175">Coiled coil</keyword>
<keyword evidence="2" id="KW-0804">Transcription</keyword>
<reference evidence="6 7" key="1">
    <citation type="submission" date="2024-01" db="EMBL/GenBank/DDBJ databases">
        <title>The genomes of 5 underutilized Papilionoideae crops provide insights into root nodulation and disease resistanc.</title>
        <authorList>
            <person name="Jiang F."/>
        </authorList>
    </citation>
    <scope>NUCLEOTIDE SEQUENCE [LARGE SCALE GENOMIC DNA]</scope>
    <source>
        <strain evidence="6">LVBAO_FW01</strain>
        <tissue evidence="6">Leaves</tissue>
    </source>
</reference>
<evidence type="ECO:0000313" key="7">
    <source>
        <dbReference type="Proteomes" id="UP001367508"/>
    </source>
</evidence>
<dbReference type="InterPro" id="IPR052483">
    <property type="entry name" value="bZIP_transcription_regulators"/>
</dbReference>
<dbReference type="PROSITE" id="PS00036">
    <property type="entry name" value="BZIP_BASIC"/>
    <property type="match status" value="1"/>
</dbReference>
<gene>
    <name evidence="6" type="ORF">VNO77_43348</name>
</gene>
<evidence type="ECO:0000256" key="3">
    <source>
        <dbReference type="ARBA" id="ARBA00023242"/>
    </source>
</evidence>
<dbReference type="AlphaFoldDB" id="A0AAN9JUN2"/>
<evidence type="ECO:0000256" key="1">
    <source>
        <dbReference type="ARBA" id="ARBA00023015"/>
    </source>
</evidence>
<dbReference type="Pfam" id="PF07716">
    <property type="entry name" value="bZIP_2"/>
    <property type="match status" value="1"/>
</dbReference>
<dbReference type="InterPro" id="IPR046347">
    <property type="entry name" value="bZIP_sf"/>
</dbReference>
<feature type="coiled-coil region" evidence="4">
    <location>
        <begin position="113"/>
        <end position="156"/>
    </location>
</feature>
<evidence type="ECO:0000256" key="2">
    <source>
        <dbReference type="ARBA" id="ARBA00023163"/>
    </source>
</evidence>
<keyword evidence="7" id="KW-1185">Reference proteome</keyword>
<dbReference type="PANTHER" id="PTHR46391:SF13">
    <property type="entry name" value="ACTIVATOR OF SPOMIN LUC3"/>
    <property type="match status" value="1"/>
</dbReference>
<dbReference type="GO" id="GO:0005634">
    <property type="term" value="C:nucleus"/>
    <property type="evidence" value="ECO:0007669"/>
    <property type="project" value="TreeGrafter"/>
</dbReference>
<dbReference type="PANTHER" id="PTHR46391">
    <property type="entry name" value="BASIC LEUCINE ZIPPER 34"/>
    <property type="match status" value="1"/>
</dbReference>
<proteinExistence type="predicted"/>
<evidence type="ECO:0000259" key="5">
    <source>
        <dbReference type="PROSITE" id="PS00036"/>
    </source>
</evidence>
<evidence type="ECO:0000256" key="4">
    <source>
        <dbReference type="SAM" id="Coils"/>
    </source>
</evidence>
<evidence type="ECO:0000313" key="6">
    <source>
        <dbReference type="EMBL" id="KAK7305442.1"/>
    </source>
</evidence>
<dbReference type="Gene3D" id="3.30.160.60">
    <property type="entry name" value="Classic Zinc Finger"/>
    <property type="match status" value="1"/>
</dbReference>
<accession>A0AAN9JUN2</accession>
<protein>
    <recommendedName>
        <fullName evidence="5">BZIP domain-containing protein</fullName>
    </recommendedName>
</protein>
<dbReference type="GO" id="GO:0003677">
    <property type="term" value="F:DNA binding"/>
    <property type="evidence" value="ECO:0007669"/>
    <property type="project" value="TreeGrafter"/>
</dbReference>
<dbReference type="SMART" id="SM00338">
    <property type="entry name" value="BRLZ"/>
    <property type="match status" value="1"/>
</dbReference>